<dbReference type="EMBL" id="AZBU02000010">
    <property type="protein sequence ID" value="TKR63512.1"/>
    <property type="molecule type" value="Genomic_DNA"/>
</dbReference>
<protein>
    <submittedName>
        <fullName evidence="1">Uncharacterized protein</fullName>
    </submittedName>
</protein>
<dbReference type="Proteomes" id="UP000298663">
    <property type="component" value="Unassembled WGS sequence"/>
</dbReference>
<comment type="caution">
    <text evidence="1">The sequence shown here is derived from an EMBL/GenBank/DDBJ whole genome shotgun (WGS) entry which is preliminary data.</text>
</comment>
<reference evidence="1 2" key="1">
    <citation type="journal article" date="2015" name="Genome Biol.">
        <title>Comparative genomics of Steinernema reveals deeply conserved gene regulatory networks.</title>
        <authorList>
            <person name="Dillman A.R."/>
            <person name="Macchietto M."/>
            <person name="Porter C.F."/>
            <person name="Rogers A."/>
            <person name="Williams B."/>
            <person name="Antoshechkin I."/>
            <person name="Lee M.M."/>
            <person name="Goodwin Z."/>
            <person name="Lu X."/>
            <person name="Lewis E.E."/>
            <person name="Goodrich-Blair H."/>
            <person name="Stock S.P."/>
            <person name="Adams B.J."/>
            <person name="Sternberg P.W."/>
            <person name="Mortazavi A."/>
        </authorList>
    </citation>
    <scope>NUCLEOTIDE SEQUENCE [LARGE SCALE GENOMIC DNA]</scope>
    <source>
        <strain evidence="1 2">ALL</strain>
    </source>
</reference>
<organism evidence="1 2">
    <name type="scientific">Steinernema carpocapsae</name>
    <name type="common">Entomopathogenic nematode</name>
    <dbReference type="NCBI Taxonomy" id="34508"/>
    <lineage>
        <taxon>Eukaryota</taxon>
        <taxon>Metazoa</taxon>
        <taxon>Ecdysozoa</taxon>
        <taxon>Nematoda</taxon>
        <taxon>Chromadorea</taxon>
        <taxon>Rhabditida</taxon>
        <taxon>Tylenchina</taxon>
        <taxon>Panagrolaimomorpha</taxon>
        <taxon>Strongyloidoidea</taxon>
        <taxon>Steinernematidae</taxon>
        <taxon>Steinernema</taxon>
    </lineage>
</organism>
<proteinExistence type="predicted"/>
<gene>
    <name evidence="1" type="ORF">L596_027330</name>
</gene>
<keyword evidence="2" id="KW-1185">Reference proteome</keyword>
<evidence type="ECO:0000313" key="1">
    <source>
        <dbReference type="EMBL" id="TKR63512.1"/>
    </source>
</evidence>
<evidence type="ECO:0000313" key="2">
    <source>
        <dbReference type="Proteomes" id="UP000298663"/>
    </source>
</evidence>
<accession>A0A4U5M464</accession>
<name>A0A4U5M464_STECR</name>
<reference evidence="1 2" key="2">
    <citation type="journal article" date="2019" name="G3 (Bethesda)">
        <title>Hybrid Assembly of the Genome of the Entomopathogenic Nematode Steinernema carpocapsae Identifies the X-Chromosome.</title>
        <authorList>
            <person name="Serra L."/>
            <person name="Macchietto M."/>
            <person name="Macias-Munoz A."/>
            <person name="McGill C.J."/>
            <person name="Rodriguez I.M."/>
            <person name="Rodriguez B."/>
            <person name="Murad R."/>
            <person name="Mortazavi A."/>
        </authorList>
    </citation>
    <scope>NUCLEOTIDE SEQUENCE [LARGE SCALE GENOMIC DNA]</scope>
    <source>
        <strain evidence="1 2">ALL</strain>
    </source>
</reference>
<sequence>MDSITTSILGYCSTLTSVFIANPKTFGLPRTPTHRPRRNALVDCRDGFQVIPHSYETGKYLIRDRERSK</sequence>
<dbReference type="AlphaFoldDB" id="A0A4U5M464"/>